<comment type="subcellular location">
    <subcellularLocation>
        <location evidence="1">Membrane</location>
        <topology evidence="1">Multi-pass membrane protein</topology>
    </subcellularLocation>
</comment>
<name>A0A183ACP1_9TREM</name>
<evidence type="ECO:0000256" key="4">
    <source>
        <dbReference type="ARBA" id="ARBA00022989"/>
    </source>
</evidence>
<dbReference type="InterPro" id="IPR001320">
    <property type="entry name" value="Iontro_rcpt_C"/>
</dbReference>
<dbReference type="SMART" id="SM00079">
    <property type="entry name" value="PBPe"/>
    <property type="match status" value="1"/>
</dbReference>
<evidence type="ECO:0000259" key="12">
    <source>
        <dbReference type="SMART" id="SM00079"/>
    </source>
</evidence>
<dbReference type="SUPFAM" id="SSF53850">
    <property type="entry name" value="Periplasmic binding protein-like II"/>
    <property type="match status" value="1"/>
</dbReference>
<keyword evidence="2" id="KW-0813">Transport</keyword>
<dbReference type="Pfam" id="PF00060">
    <property type="entry name" value="Lig_chan"/>
    <property type="match status" value="1"/>
</dbReference>
<dbReference type="Pfam" id="PF10613">
    <property type="entry name" value="Lig_chan-Glu_bd"/>
    <property type="match status" value="1"/>
</dbReference>
<evidence type="ECO:0000256" key="11">
    <source>
        <dbReference type="SAM" id="Phobius"/>
    </source>
</evidence>
<keyword evidence="10" id="KW-0407">Ion channel</keyword>
<evidence type="ECO:0000256" key="6">
    <source>
        <dbReference type="ARBA" id="ARBA00023136"/>
    </source>
</evidence>
<evidence type="ECO:0000256" key="1">
    <source>
        <dbReference type="ARBA" id="ARBA00004141"/>
    </source>
</evidence>
<dbReference type="InterPro" id="IPR015683">
    <property type="entry name" value="Ionotropic_Glu_rcpt"/>
</dbReference>
<accession>A0A183ACP1</accession>
<evidence type="ECO:0000256" key="3">
    <source>
        <dbReference type="ARBA" id="ARBA00022692"/>
    </source>
</evidence>
<dbReference type="GO" id="GO:0016020">
    <property type="term" value="C:membrane"/>
    <property type="evidence" value="ECO:0007669"/>
    <property type="project" value="UniProtKB-SubCell"/>
</dbReference>
<keyword evidence="9" id="KW-1071">Ligand-gated ion channel</keyword>
<dbReference type="Gene3D" id="1.10.287.70">
    <property type="match status" value="1"/>
</dbReference>
<evidence type="ECO:0000256" key="8">
    <source>
        <dbReference type="ARBA" id="ARBA00023180"/>
    </source>
</evidence>
<sequence>LTMMLWTKCKLYFLARSLDVGFFTVDSSECSFKSSYSVKERVMVPSIRHPKYAPVVVFNAFASAMQPNSTYDTLFILDNQTSDAAANPVTRHAQFLESVKRVRDSMFHVNEIKEPPFTVKTESGWTGFTIEVFENIAKKLNLRFLYEEQPRPENVTRDPTWDWTGIIERLHTKTADIGLGPIMSTDERRKLADFTIPYSETSGISMITLKKKQHDIAKTYFIDAFTVYVWVSVGAIILVSSFFLWVASEKTPYVLQKREQQTNGKPFSRIGFGDAVWLLASSAFGQGESVDPCNLSGKFVAGGLMVFIFYLYQLFIVSLIARMAVSSKTVNTVSVTSLVYNSDAKHYATAYNRMNQWGMTESHTQSLALVRQGWIVFMETLFAEYYVSQACDLQMIDAGFGSWNFGFLLQRNSPLTSVFDEA</sequence>
<evidence type="ECO:0000256" key="2">
    <source>
        <dbReference type="ARBA" id="ARBA00022448"/>
    </source>
</evidence>
<keyword evidence="3 11" id="KW-0812">Transmembrane</keyword>
<feature type="transmembrane region" description="Helical" evidence="11">
    <location>
        <begin position="299"/>
        <end position="321"/>
    </location>
</feature>
<dbReference type="PANTHER" id="PTHR18966">
    <property type="entry name" value="IONOTROPIC GLUTAMATE RECEPTOR"/>
    <property type="match status" value="1"/>
</dbReference>
<evidence type="ECO:0000313" key="13">
    <source>
        <dbReference type="WBParaSite" id="ECPE_0000473801-mRNA-1"/>
    </source>
</evidence>
<proteinExistence type="predicted"/>
<keyword evidence="5" id="KW-0406">Ion transport</keyword>
<reference evidence="13" key="1">
    <citation type="submission" date="2016-06" db="UniProtKB">
        <authorList>
            <consortium name="WormBaseParasite"/>
        </authorList>
    </citation>
    <scope>IDENTIFICATION</scope>
</reference>
<protein>
    <submittedName>
        <fullName evidence="13">PBPe domain-containing protein</fullName>
    </submittedName>
</protein>
<evidence type="ECO:0000256" key="9">
    <source>
        <dbReference type="ARBA" id="ARBA00023286"/>
    </source>
</evidence>
<organism evidence="13">
    <name type="scientific">Echinostoma caproni</name>
    <dbReference type="NCBI Taxonomy" id="27848"/>
    <lineage>
        <taxon>Eukaryota</taxon>
        <taxon>Metazoa</taxon>
        <taxon>Spiralia</taxon>
        <taxon>Lophotrochozoa</taxon>
        <taxon>Platyhelminthes</taxon>
        <taxon>Trematoda</taxon>
        <taxon>Digenea</taxon>
        <taxon>Plagiorchiida</taxon>
        <taxon>Echinostomata</taxon>
        <taxon>Echinostomatoidea</taxon>
        <taxon>Echinostomatidae</taxon>
        <taxon>Echinostoma</taxon>
    </lineage>
</organism>
<feature type="domain" description="Ionotropic glutamate receptor C-terminal" evidence="12">
    <location>
        <begin position="106"/>
        <end position="422"/>
    </location>
</feature>
<keyword evidence="8" id="KW-0325">Glycoprotein</keyword>
<evidence type="ECO:0000256" key="5">
    <source>
        <dbReference type="ARBA" id="ARBA00023065"/>
    </source>
</evidence>
<keyword evidence="7" id="KW-0675">Receptor</keyword>
<evidence type="ECO:0000256" key="7">
    <source>
        <dbReference type="ARBA" id="ARBA00023170"/>
    </source>
</evidence>
<dbReference type="WBParaSite" id="ECPE_0000473801-mRNA-1">
    <property type="protein sequence ID" value="ECPE_0000473801-mRNA-1"/>
    <property type="gene ID" value="ECPE_0000473801"/>
</dbReference>
<dbReference type="GO" id="GO:0015276">
    <property type="term" value="F:ligand-gated monoatomic ion channel activity"/>
    <property type="evidence" value="ECO:0007669"/>
    <property type="project" value="InterPro"/>
</dbReference>
<dbReference type="InterPro" id="IPR019594">
    <property type="entry name" value="Glu/Gly-bd"/>
</dbReference>
<dbReference type="Gene3D" id="3.40.190.10">
    <property type="entry name" value="Periplasmic binding protein-like II"/>
    <property type="match status" value="1"/>
</dbReference>
<feature type="transmembrane region" description="Helical" evidence="11">
    <location>
        <begin position="227"/>
        <end position="246"/>
    </location>
</feature>
<evidence type="ECO:0000256" key="10">
    <source>
        <dbReference type="ARBA" id="ARBA00023303"/>
    </source>
</evidence>
<keyword evidence="6 11" id="KW-0472">Membrane</keyword>
<keyword evidence="4 11" id="KW-1133">Transmembrane helix</keyword>
<dbReference type="AlphaFoldDB" id="A0A183ACP1"/>